<sequence>MVLSDKLEKLLQSYKQMDVDRKLREELRLDSQKLREELPLNKLTEGFIPKRFEDIKPNGGIRFRRIPIKLIYHRSRFKTLKSKSPRRTLDLPGSLDLTKLATSQRSCMRVKIVKMKKHNDCEKRATQIKLAEACKSLGMFCESSGCRDTKNDLQIHMGRRQIVDTGVKRETHPFVARPEAVMKSLQDEATLESESEEINKYKSRGNHSQVQQQMRQREKRGFHKVRFKVRLQRSCIVTDEKVTKDGELFKLEKSELLHKGRKYTRKVIVRWYYYKVRKRVKPLGAVETGFKCLSEAGTEAGYKARSLIYDVGVMLPETVEVRRSQVQEWNYKVRKRRCKKREQRAEGQERLTSKDSGEFGIGLYPWGPDDKMEDTREFEIDLTDQKQFINSAKEWKLDDLYEKDASYRRLKRNPMGIGKDIKKSELQGSNLGCHKGKRDSSQGRHSMISEETPSLSNKQTLRLRKVAVRGWGHRVWFKSGSHKGNELEPDGLSDELMGANSPTDTERDLVLPMGCDHYSKWCQVNYNSRVWEPGGLVSLIPGNWFEKYHHLGLWMQMRKVISDAAVKPLYLRLQRDEGSEPMIGYEWDPGGVSVEKIQEFVFNIKCCLLEMEQSMKKCYANSELELFKRKVHHMKAKGVDSNHGKCDALVVKLEKRLRMVQWVEQDKRDNGARIGTMRNEGHIVLSTSDMRAYSESLSDYGKHNKQTRWLLDHTMTAVVLNEDTPENDTDGHYLFINSDPREKVEFFVYDWFQSPRPPEMDHDKGGLGTMVSVSRKRGLSQNIGLVSVSNFNGNGMNMKKVQRHPEDIVMEEAVFRKGRKLEIAIIMKLTRGNHKLKIQEGNSSSYNLRTSWIFRRGVLIQTGLMKMGQQLGFVYFIFLFTV</sequence>
<accession>A0A8S9R9N7</accession>
<dbReference type="AlphaFoldDB" id="A0A8S9R9N7"/>
<feature type="region of interest" description="Disordered" evidence="1">
    <location>
        <begin position="427"/>
        <end position="455"/>
    </location>
</feature>
<comment type="caution">
    <text evidence="2">The sequence shown here is derived from an EMBL/GenBank/DDBJ whole genome shotgun (WGS) entry which is preliminary data.</text>
</comment>
<evidence type="ECO:0000313" key="3">
    <source>
        <dbReference type="Proteomes" id="UP000712600"/>
    </source>
</evidence>
<dbReference type="Proteomes" id="UP000712600">
    <property type="component" value="Unassembled WGS sequence"/>
</dbReference>
<organism evidence="2 3">
    <name type="scientific">Brassica cretica</name>
    <name type="common">Mustard</name>
    <dbReference type="NCBI Taxonomy" id="69181"/>
    <lineage>
        <taxon>Eukaryota</taxon>
        <taxon>Viridiplantae</taxon>
        <taxon>Streptophyta</taxon>
        <taxon>Embryophyta</taxon>
        <taxon>Tracheophyta</taxon>
        <taxon>Spermatophyta</taxon>
        <taxon>Magnoliopsida</taxon>
        <taxon>eudicotyledons</taxon>
        <taxon>Gunneridae</taxon>
        <taxon>Pentapetalae</taxon>
        <taxon>rosids</taxon>
        <taxon>malvids</taxon>
        <taxon>Brassicales</taxon>
        <taxon>Brassicaceae</taxon>
        <taxon>Brassiceae</taxon>
        <taxon>Brassica</taxon>
    </lineage>
</organism>
<evidence type="ECO:0000256" key="1">
    <source>
        <dbReference type="SAM" id="MobiDB-lite"/>
    </source>
</evidence>
<dbReference type="EMBL" id="QGKX02000996">
    <property type="protein sequence ID" value="KAF3560319.1"/>
    <property type="molecule type" value="Genomic_DNA"/>
</dbReference>
<gene>
    <name evidence="2" type="ORF">F2Q69_00011882</name>
</gene>
<proteinExistence type="predicted"/>
<name>A0A8S9R9N7_BRACR</name>
<protein>
    <submittedName>
        <fullName evidence="2">Uncharacterized protein</fullName>
    </submittedName>
</protein>
<reference evidence="2" key="1">
    <citation type="submission" date="2019-12" db="EMBL/GenBank/DDBJ databases">
        <title>Genome sequencing and annotation of Brassica cretica.</title>
        <authorList>
            <person name="Studholme D.J."/>
            <person name="Sarris P."/>
        </authorList>
    </citation>
    <scope>NUCLEOTIDE SEQUENCE</scope>
    <source>
        <strain evidence="2">PFS-109/04</strain>
        <tissue evidence="2">Leaf</tissue>
    </source>
</reference>
<evidence type="ECO:0000313" key="2">
    <source>
        <dbReference type="EMBL" id="KAF3560319.1"/>
    </source>
</evidence>